<keyword evidence="2" id="KW-0472">Membrane</keyword>
<name>A0A5P1FQ27_ASPOF</name>
<feature type="compositionally biased region" description="Basic residues" evidence="1">
    <location>
        <begin position="599"/>
        <end position="615"/>
    </location>
</feature>
<sequence length="615" mass="70485">MVSLSSGKKKVTPLPLRSRSQHQRLPKKNACWDLCWTMLCIHLCIIFGFMLYSGMIHVHFSSVGGHRFVRVNNAQSSDLTTSIEERLVNKLVYDDELDSSESPARPTDLIAKKHPCEGFTRHPPPSHSRKRTGPRSCDVCYVPVDEAESYMPSLPSESPVLKNLSYYYAKNPIQKKELANGEKLKGSDFGGYHSLMLRNISFDIQNSMIVPCGFVLGKRPGRGTGFDINFADLLQMEECRGIVVVSAIFANFDVLHQPRNINERSKKNVCFFMFVDEETETIIKKAAKVNKKAKQIGLWRLVVVKNLPYDDPRRTGKIPKLLIHRLFPNACYSIWIDGKLELVVDPYQILERFLWREKADFAISKHYARFDVFVEAEHNKAAGKYDNSSIDAQINFYKEEGLTNFSPAKHPIISDVPEGCVIIREHTPISNLFACLWFNEVDRFTSRDQISFSTVRDKILSKVKWSVNMFEDCERRNFVIQSHHKDLLEKKNSTATLKLPPSDTVPKDSSSEQRLLPTKSTKNIKDEKIDLRHSSSRTLPNDSSTKKRLITIQSVENVKDDKISLRLPSLHKVPKDSSIIQRPIATQSTRDKMGEKIVPRHHNRKLPRSRRKHET</sequence>
<evidence type="ECO:0000259" key="3">
    <source>
        <dbReference type="Pfam" id="PF04765"/>
    </source>
</evidence>
<evidence type="ECO:0000256" key="1">
    <source>
        <dbReference type="SAM" id="MobiDB-lite"/>
    </source>
</evidence>
<dbReference type="Gramene" id="ONK80212">
    <property type="protein sequence ID" value="ONK80212"/>
    <property type="gene ID" value="A4U43_C01F15170"/>
</dbReference>
<dbReference type="PANTHER" id="PTHR12956:SF38">
    <property type="entry name" value="HEXOSYLTRANSFERASE MUCI70-RELATED"/>
    <property type="match status" value="1"/>
</dbReference>
<dbReference type="PANTHER" id="PTHR12956">
    <property type="entry name" value="ALKALINE CERAMIDASE-RELATED"/>
    <property type="match status" value="1"/>
</dbReference>
<feature type="compositionally biased region" description="Polar residues" evidence="1">
    <location>
        <begin position="578"/>
        <end position="588"/>
    </location>
</feature>
<dbReference type="OrthoDB" id="1905162at2759"/>
<feature type="domain" description="TOD1/MUCI70 glycosyltransferase-like" evidence="3">
    <location>
        <begin position="173"/>
        <end position="484"/>
    </location>
</feature>
<feature type="region of interest" description="Disordered" evidence="1">
    <location>
        <begin position="491"/>
        <end position="524"/>
    </location>
</feature>
<feature type="transmembrane region" description="Helical" evidence="2">
    <location>
        <begin position="30"/>
        <end position="52"/>
    </location>
</feature>
<dbReference type="InterPro" id="IPR006852">
    <property type="entry name" value="TOD1_MUCI70"/>
</dbReference>
<organism evidence="4 5">
    <name type="scientific">Asparagus officinalis</name>
    <name type="common">Garden asparagus</name>
    <dbReference type="NCBI Taxonomy" id="4686"/>
    <lineage>
        <taxon>Eukaryota</taxon>
        <taxon>Viridiplantae</taxon>
        <taxon>Streptophyta</taxon>
        <taxon>Embryophyta</taxon>
        <taxon>Tracheophyta</taxon>
        <taxon>Spermatophyta</taxon>
        <taxon>Magnoliopsida</taxon>
        <taxon>Liliopsida</taxon>
        <taxon>Asparagales</taxon>
        <taxon>Asparagaceae</taxon>
        <taxon>Asparagoideae</taxon>
        <taxon>Asparagus</taxon>
    </lineage>
</organism>
<evidence type="ECO:0000313" key="5">
    <source>
        <dbReference type="Proteomes" id="UP000243459"/>
    </source>
</evidence>
<dbReference type="EMBL" id="CM007381">
    <property type="protein sequence ID" value="ONK80212.1"/>
    <property type="molecule type" value="Genomic_DNA"/>
</dbReference>
<evidence type="ECO:0000313" key="4">
    <source>
        <dbReference type="EMBL" id="ONK80212.1"/>
    </source>
</evidence>
<dbReference type="Proteomes" id="UP000243459">
    <property type="component" value="Chromosome 1"/>
</dbReference>
<reference evidence="5" key="1">
    <citation type="journal article" date="2017" name="Nat. Commun.">
        <title>The asparagus genome sheds light on the origin and evolution of a young Y chromosome.</title>
        <authorList>
            <person name="Harkess A."/>
            <person name="Zhou J."/>
            <person name="Xu C."/>
            <person name="Bowers J.E."/>
            <person name="Van der Hulst R."/>
            <person name="Ayyampalayam S."/>
            <person name="Mercati F."/>
            <person name="Riccardi P."/>
            <person name="McKain M.R."/>
            <person name="Kakrana A."/>
            <person name="Tang H."/>
            <person name="Ray J."/>
            <person name="Groenendijk J."/>
            <person name="Arikit S."/>
            <person name="Mathioni S.M."/>
            <person name="Nakano M."/>
            <person name="Shan H."/>
            <person name="Telgmann-Rauber A."/>
            <person name="Kanno A."/>
            <person name="Yue Z."/>
            <person name="Chen H."/>
            <person name="Li W."/>
            <person name="Chen Y."/>
            <person name="Xu X."/>
            <person name="Zhang Y."/>
            <person name="Luo S."/>
            <person name="Chen H."/>
            <person name="Gao J."/>
            <person name="Mao Z."/>
            <person name="Pires J.C."/>
            <person name="Luo M."/>
            <person name="Kudrna D."/>
            <person name="Wing R.A."/>
            <person name="Meyers B.C."/>
            <person name="Yi K."/>
            <person name="Kong H."/>
            <person name="Lavrijsen P."/>
            <person name="Sunseri F."/>
            <person name="Falavigna A."/>
            <person name="Ye Y."/>
            <person name="Leebens-Mack J.H."/>
            <person name="Chen G."/>
        </authorList>
    </citation>
    <scope>NUCLEOTIDE SEQUENCE [LARGE SCALE GENOMIC DNA]</scope>
    <source>
        <strain evidence="5">cv. DH0086</strain>
    </source>
</reference>
<evidence type="ECO:0000256" key="2">
    <source>
        <dbReference type="SAM" id="Phobius"/>
    </source>
</evidence>
<keyword evidence="2" id="KW-1133">Transmembrane helix</keyword>
<dbReference type="Pfam" id="PF04765">
    <property type="entry name" value="TOD1_MUCI70"/>
    <property type="match status" value="1"/>
</dbReference>
<feature type="region of interest" description="Disordered" evidence="1">
    <location>
        <begin position="576"/>
        <end position="615"/>
    </location>
</feature>
<feature type="compositionally biased region" description="Basic and acidic residues" evidence="1">
    <location>
        <begin position="589"/>
        <end position="598"/>
    </location>
</feature>
<dbReference type="AlphaFoldDB" id="A0A5P1FQ27"/>
<gene>
    <name evidence="4" type="ORF">A4U43_C01F15170</name>
</gene>
<protein>
    <recommendedName>
        <fullName evidence="3">TOD1/MUCI70 glycosyltransferase-like domain-containing protein</fullName>
    </recommendedName>
</protein>
<dbReference type="InterPro" id="IPR048354">
    <property type="entry name" value="TOD1_MUCI70_glycTrfase_dom"/>
</dbReference>
<keyword evidence="5" id="KW-1185">Reference proteome</keyword>
<accession>A0A5P1FQ27</accession>
<proteinExistence type="predicted"/>
<keyword evidence="2" id="KW-0812">Transmembrane</keyword>